<feature type="compositionally biased region" description="Pro residues" evidence="1">
    <location>
        <begin position="201"/>
        <end position="210"/>
    </location>
</feature>
<dbReference type="InterPro" id="IPR010982">
    <property type="entry name" value="Lambda_DNA-bd_dom_sf"/>
</dbReference>
<dbReference type="Proteomes" id="UP001589834">
    <property type="component" value="Unassembled WGS sequence"/>
</dbReference>
<gene>
    <name evidence="4" type="ORF">ACFFGG_04680</name>
</gene>
<feature type="compositionally biased region" description="Low complexity" evidence="1">
    <location>
        <begin position="184"/>
        <end position="200"/>
    </location>
</feature>
<dbReference type="EMBL" id="JBHLTN010000007">
    <property type="protein sequence ID" value="MFC0591846.1"/>
    <property type="molecule type" value="Genomic_DNA"/>
</dbReference>
<dbReference type="PANTHER" id="PTHR34475">
    <property type="match status" value="1"/>
</dbReference>
<evidence type="ECO:0000259" key="3">
    <source>
        <dbReference type="Pfam" id="PF13464"/>
    </source>
</evidence>
<feature type="region of interest" description="Disordered" evidence="1">
    <location>
        <begin position="184"/>
        <end position="211"/>
    </location>
</feature>
<comment type="caution">
    <text evidence="4">The sequence shown here is derived from an EMBL/GenBank/DDBJ whole genome shotgun (WGS) entry which is preliminary data.</text>
</comment>
<dbReference type="CDD" id="cd00093">
    <property type="entry name" value="HTH_XRE"/>
    <property type="match status" value="1"/>
</dbReference>
<dbReference type="PANTHER" id="PTHR34475:SF1">
    <property type="entry name" value="CYTOSKELETON PROTEIN RODZ"/>
    <property type="match status" value="1"/>
</dbReference>
<keyword evidence="5" id="KW-1185">Reference proteome</keyword>
<feature type="compositionally biased region" description="Low complexity" evidence="1">
    <location>
        <begin position="38"/>
        <end position="47"/>
    </location>
</feature>
<sequence length="317" mass="32221">MSERPSGFGPIEATRPASLDGTRPAPLEATRPAPLERSAAPSAPATAGAMLRQMRESAGVDAGVLASAMKVSLQKIEALEHDRFDQLPDMTFARALTSAICRAFGVDPAPVLALMPAAAPGLRVPASEVNAPFHAASEGGSAAWSSAFSRPLLVVIAVLLLGAALLWLWPTWPIRLTEPEPAPVAAANPAESPTAAAEPVPAEPPAPPAAPVVAEAAAPAAATAPVPPPEAAASAPAVSAAPLSLAASGESWVTVHDAHGKQLINRALQAGESVTLDGALPLSVTIGRKDMVQASVRGQPFDIRSLGPSTVARFQVK</sequence>
<dbReference type="RefSeq" id="WP_377480401.1">
    <property type="nucleotide sequence ID" value="NZ_JBHLTN010000007.1"/>
</dbReference>
<dbReference type="InterPro" id="IPR025194">
    <property type="entry name" value="RodZ-like_C"/>
</dbReference>
<evidence type="ECO:0000313" key="4">
    <source>
        <dbReference type="EMBL" id="MFC0591846.1"/>
    </source>
</evidence>
<feature type="transmembrane region" description="Helical" evidence="2">
    <location>
        <begin position="152"/>
        <end position="169"/>
    </location>
</feature>
<dbReference type="Pfam" id="PF13464">
    <property type="entry name" value="RodZ_C"/>
    <property type="match status" value="1"/>
</dbReference>
<keyword evidence="2" id="KW-1133">Transmembrane helix</keyword>
<organism evidence="4 5">
    <name type="scientific">Ottowia pentelensis</name>
    <dbReference type="NCBI Taxonomy" id="511108"/>
    <lineage>
        <taxon>Bacteria</taxon>
        <taxon>Pseudomonadati</taxon>
        <taxon>Pseudomonadota</taxon>
        <taxon>Betaproteobacteria</taxon>
        <taxon>Burkholderiales</taxon>
        <taxon>Comamonadaceae</taxon>
        <taxon>Ottowia</taxon>
    </lineage>
</organism>
<protein>
    <submittedName>
        <fullName evidence="4">Helix-turn-helix domain-containing protein</fullName>
    </submittedName>
</protein>
<dbReference type="InterPro" id="IPR001387">
    <property type="entry name" value="Cro/C1-type_HTH"/>
</dbReference>
<dbReference type="Pfam" id="PF13413">
    <property type="entry name" value="HTH_25"/>
    <property type="match status" value="1"/>
</dbReference>
<keyword evidence="2" id="KW-0472">Membrane</keyword>
<evidence type="ECO:0000313" key="5">
    <source>
        <dbReference type="Proteomes" id="UP001589834"/>
    </source>
</evidence>
<feature type="region of interest" description="Disordered" evidence="1">
    <location>
        <begin position="1"/>
        <end position="47"/>
    </location>
</feature>
<feature type="domain" description="Cytoskeleton protein RodZ-like C-terminal" evidence="3">
    <location>
        <begin position="245"/>
        <end position="314"/>
    </location>
</feature>
<evidence type="ECO:0000256" key="2">
    <source>
        <dbReference type="SAM" id="Phobius"/>
    </source>
</evidence>
<dbReference type="InterPro" id="IPR050400">
    <property type="entry name" value="Bact_Cytoskel_RodZ"/>
</dbReference>
<keyword evidence="2" id="KW-0812">Transmembrane</keyword>
<reference evidence="4 5" key="1">
    <citation type="submission" date="2024-09" db="EMBL/GenBank/DDBJ databases">
        <authorList>
            <person name="Sun Q."/>
            <person name="Mori K."/>
        </authorList>
    </citation>
    <scope>NUCLEOTIDE SEQUENCE [LARGE SCALE GENOMIC DNA]</scope>
    <source>
        <strain evidence="4 5">NCAIM B.02336</strain>
    </source>
</reference>
<evidence type="ECO:0000256" key="1">
    <source>
        <dbReference type="SAM" id="MobiDB-lite"/>
    </source>
</evidence>
<dbReference type="Gene3D" id="1.10.260.40">
    <property type="entry name" value="lambda repressor-like DNA-binding domains"/>
    <property type="match status" value="1"/>
</dbReference>
<proteinExistence type="predicted"/>
<name>A0ABV6PPT4_9BURK</name>
<accession>A0ABV6PPT4</accession>